<dbReference type="GO" id="GO:0007097">
    <property type="term" value="P:nuclear migration"/>
    <property type="evidence" value="ECO:0007669"/>
    <property type="project" value="TreeGrafter"/>
</dbReference>
<dbReference type="SMART" id="SM01052">
    <property type="entry name" value="CAP_GLY"/>
    <property type="match status" value="1"/>
</dbReference>
<dbReference type="InterPro" id="IPR022157">
    <property type="entry name" value="Dynactin"/>
</dbReference>
<organism evidence="17 18">
    <name type="scientific">Onchocerca flexuosa</name>
    <dbReference type="NCBI Taxonomy" id="387005"/>
    <lineage>
        <taxon>Eukaryota</taxon>
        <taxon>Metazoa</taxon>
        <taxon>Ecdysozoa</taxon>
        <taxon>Nematoda</taxon>
        <taxon>Chromadorea</taxon>
        <taxon>Rhabditida</taxon>
        <taxon>Spirurina</taxon>
        <taxon>Spiruromorpha</taxon>
        <taxon>Filarioidea</taxon>
        <taxon>Onchocercidae</taxon>
        <taxon>Onchocerca</taxon>
    </lineage>
</organism>
<evidence type="ECO:0000256" key="15">
    <source>
        <dbReference type="SAM" id="MobiDB-lite"/>
    </source>
</evidence>
<dbReference type="GO" id="GO:0030424">
    <property type="term" value="C:axon"/>
    <property type="evidence" value="ECO:0007669"/>
    <property type="project" value="TreeGrafter"/>
</dbReference>
<dbReference type="PROSITE" id="PS50245">
    <property type="entry name" value="CAP_GLY_2"/>
    <property type="match status" value="1"/>
</dbReference>
<dbReference type="PANTHER" id="PTHR18916:SF6">
    <property type="entry name" value="DYNACTIN SUBUNIT 1"/>
    <property type="match status" value="1"/>
</dbReference>
<keyword evidence="18" id="KW-1185">Reference proteome</keyword>
<evidence type="ECO:0000256" key="11">
    <source>
        <dbReference type="ARBA" id="ARBA00023054"/>
    </source>
</evidence>
<feature type="compositionally biased region" description="Basic and acidic residues" evidence="15">
    <location>
        <begin position="123"/>
        <end position="132"/>
    </location>
</feature>
<feature type="coiled-coil region" evidence="14">
    <location>
        <begin position="955"/>
        <end position="1060"/>
    </location>
</feature>
<gene>
    <name evidence="17" type="ORF">X798_04812</name>
</gene>
<dbReference type="Proteomes" id="UP000242913">
    <property type="component" value="Unassembled WGS sequence"/>
</dbReference>
<evidence type="ECO:0000259" key="16">
    <source>
        <dbReference type="PROSITE" id="PS50245"/>
    </source>
</evidence>
<keyword evidence="11 14" id="KW-0175">Coiled coil</keyword>
<feature type="domain" description="CAP-Gly" evidence="16">
    <location>
        <begin position="22"/>
        <end position="64"/>
    </location>
</feature>
<evidence type="ECO:0000256" key="9">
    <source>
        <dbReference type="ARBA" id="ARBA00022776"/>
    </source>
</evidence>
<reference evidence="17 18" key="1">
    <citation type="submission" date="2015-12" db="EMBL/GenBank/DDBJ databases">
        <title>Draft genome of the nematode, Onchocerca flexuosa.</title>
        <authorList>
            <person name="Mitreva M."/>
        </authorList>
    </citation>
    <scope>NUCLEOTIDE SEQUENCE [LARGE SCALE GENOMIC DNA]</scope>
    <source>
        <strain evidence="17">Red Deer</strain>
    </source>
</reference>
<keyword evidence="10" id="KW-0243">Dynein</keyword>
<dbReference type="InterPro" id="IPR000938">
    <property type="entry name" value="CAP-Gly_domain"/>
</dbReference>
<evidence type="ECO:0000256" key="13">
    <source>
        <dbReference type="ARBA" id="ARBA00023306"/>
    </source>
</evidence>
<dbReference type="GO" id="GO:0000776">
    <property type="term" value="C:kinetochore"/>
    <property type="evidence" value="ECO:0007669"/>
    <property type="project" value="TreeGrafter"/>
</dbReference>
<evidence type="ECO:0000256" key="10">
    <source>
        <dbReference type="ARBA" id="ARBA00023017"/>
    </source>
</evidence>
<feature type="compositionally biased region" description="Polar residues" evidence="15">
    <location>
        <begin position="138"/>
        <end position="156"/>
    </location>
</feature>
<dbReference type="GO" id="GO:0051301">
    <property type="term" value="P:cell division"/>
    <property type="evidence" value="ECO:0007669"/>
    <property type="project" value="UniProtKB-KW"/>
</dbReference>
<dbReference type="Pfam" id="PF12455">
    <property type="entry name" value="Dynactin"/>
    <property type="match status" value="1"/>
</dbReference>
<evidence type="ECO:0000256" key="1">
    <source>
        <dbReference type="ARBA" id="ARBA00004114"/>
    </source>
</evidence>
<evidence type="ECO:0000256" key="6">
    <source>
        <dbReference type="ARBA" id="ARBA00022490"/>
    </source>
</evidence>
<dbReference type="Pfam" id="PF01302">
    <property type="entry name" value="CAP_GLY"/>
    <property type="match status" value="1"/>
</dbReference>
<dbReference type="EMBL" id="KZ270013">
    <property type="protein sequence ID" value="OZC08196.1"/>
    <property type="molecule type" value="Genomic_DNA"/>
</dbReference>
<evidence type="ECO:0000256" key="12">
    <source>
        <dbReference type="ARBA" id="ARBA00023212"/>
    </source>
</evidence>
<evidence type="ECO:0000256" key="14">
    <source>
        <dbReference type="SAM" id="Coils"/>
    </source>
</evidence>
<keyword evidence="8" id="KW-0493">Microtubule</keyword>
<comment type="subcellular location">
    <subcellularLocation>
        <location evidence="3">Cytoplasm</location>
        <location evidence="3">Cell cortex</location>
    </subcellularLocation>
    <subcellularLocation>
        <location evidence="1">Cytoplasm</location>
        <location evidence="1">Cytoskeleton</location>
        <location evidence="1">Microtubule organizing center</location>
        <location evidence="1">Centrosome</location>
        <location evidence="1">Centriole</location>
    </subcellularLocation>
    <subcellularLocation>
        <location evidence="2">Cytoplasm</location>
        <location evidence="2">Cytoskeleton</location>
        <location evidence="2">Spindle</location>
    </subcellularLocation>
</comment>
<dbReference type="Gene3D" id="2.30.30.190">
    <property type="entry name" value="CAP Gly-rich-like domain"/>
    <property type="match status" value="1"/>
</dbReference>
<dbReference type="SUPFAM" id="SSF74924">
    <property type="entry name" value="Cap-Gly domain"/>
    <property type="match status" value="1"/>
</dbReference>
<keyword evidence="13" id="KW-0131">Cell cycle</keyword>
<proteinExistence type="inferred from homology"/>
<keyword evidence="6" id="KW-0963">Cytoplasm</keyword>
<feature type="region of interest" description="Disordered" evidence="15">
    <location>
        <begin position="81"/>
        <end position="171"/>
    </location>
</feature>
<keyword evidence="7" id="KW-0132">Cell division</keyword>
<accession>A0A238BTH6</accession>
<evidence type="ECO:0000313" key="17">
    <source>
        <dbReference type="EMBL" id="OZC08196.1"/>
    </source>
</evidence>
<evidence type="ECO:0000256" key="4">
    <source>
        <dbReference type="ARBA" id="ARBA00011010"/>
    </source>
</evidence>
<evidence type="ECO:0000256" key="3">
    <source>
        <dbReference type="ARBA" id="ARBA00004544"/>
    </source>
</evidence>
<feature type="compositionally biased region" description="Polar residues" evidence="15">
    <location>
        <begin position="93"/>
        <end position="106"/>
    </location>
</feature>
<dbReference type="InterPro" id="IPR036859">
    <property type="entry name" value="CAP-Gly_dom_sf"/>
</dbReference>
<dbReference type="GO" id="GO:0000132">
    <property type="term" value="P:establishment of mitotic spindle orientation"/>
    <property type="evidence" value="ECO:0007669"/>
    <property type="project" value="TreeGrafter"/>
</dbReference>
<dbReference type="GO" id="GO:0000922">
    <property type="term" value="C:spindle pole"/>
    <property type="evidence" value="ECO:0007669"/>
    <property type="project" value="TreeGrafter"/>
</dbReference>
<dbReference type="AlphaFoldDB" id="A0A238BTH6"/>
<dbReference type="GO" id="GO:0030286">
    <property type="term" value="C:dynein complex"/>
    <property type="evidence" value="ECO:0007669"/>
    <property type="project" value="UniProtKB-KW"/>
</dbReference>
<evidence type="ECO:0000313" key="18">
    <source>
        <dbReference type="Proteomes" id="UP000242913"/>
    </source>
</evidence>
<dbReference type="GO" id="GO:0005814">
    <property type="term" value="C:centriole"/>
    <property type="evidence" value="ECO:0007669"/>
    <property type="project" value="UniProtKB-SubCell"/>
</dbReference>
<evidence type="ECO:0000256" key="5">
    <source>
        <dbReference type="ARBA" id="ARBA00016574"/>
    </source>
</evidence>
<evidence type="ECO:0000256" key="7">
    <source>
        <dbReference type="ARBA" id="ARBA00022618"/>
    </source>
</evidence>
<comment type="similarity">
    <text evidence="4">Belongs to the dynactin 150 kDa subunit family.</text>
</comment>
<sequence length="1276" mass="146237">MSFKIGARVETEKGRGVVEFYGETEFAEGTWVGVNLDEPNGKHDGTVKGMRYFECEPNHGIFLKANQVRLESRGKSGMRLPTSIRKDVRSKISPVTSPKMTPSSSTEKLKTMSGITGPSAKKQSKEDMRESTGRLGGQSLSQTTMEESFNASQKSQSHTDETPLKSSGIPKKSSIVSKLGSVLSATNAEGKAIAESVRSIVKKMEELPLSVPLPPDMDERSELEWLRIQHKDLSEKLESLRIKRKEDHIKLVEFERNRIQLESLLQFRAKILEEQTSLQRKLQEKEKELRDVLDSKGNENDSLAEIEERLELITIEKEMAEEKVDILQAEVEAEKQRVQELEVELDLLRSEMEQAGDGSFQACLHQRLYCNHVQMKQLEQQNEKLREALVRMRDVTGQMVVDKQEITKENERLKDELASLTKMCEKLKKDSDAYENIIAELRERVDVAMGSEKMIETLTAKNLDMEEKVRALEETIDDFEAIRAMDEEILETQKDVEKELREELDRSCGKISELFLQIKACGAQAEDYEKTILMFRKKVNDLNEELQERYDENLRMVEQIKLLEKGSTVPGISFSATRTFSEIVDAEVRSLELEFANQYTKYLKAFMPDNFAKPGGDSDAIILNVLFPRLYQKSMILAKLMSNKYPPVPGGMRREHVTKSHKAEQWAQCAKFNYLLNALECVLRKFESAVQHCSVERLSRLAQLQLEMAAQERMIDQYIDLLKTDHLDENTSSANLEKGITYFQNVFSVHMAGEAYDMKQAFSDVIIQLLSGLAWMKTNVQRFTYFLLPGSENSEMNTFAAALMELIMECEQLTIRSRNRIPAQKEMAISQQMDEQLLNAINILWKVAAVANNVCAIASVQLSTHTDVEGLQSDRIKEMLLGAVEKMNGQTDSIKAQEVIKNLMLTLKSLLANLAEQLDSGNLELETDSKKKAYLQPFPPLLERAHARKQDAVEAEGLRWQLEKKENEISDLKKTLRSRADDISNYRLRLEMADKKMETSGKADEERVVRLQSRCDELQNELKKRRDEYEETMDAIQRELETCEMENAELKERAKNMSKKALLMNLSNTSIPSTPTAADNTPFTYAAEINFLEAVLIEKQDALKLANEKIRYLKVQDMLQLLPDTGVSSISTEITGPLTLDAAQGPYKEELDKLIREAEGIVSEARDYQVPYMTNLHKQKKAQLLEEHQYYSNVRDVNYRIDNFKMKIHRFWSKYNPGKPLPSLFNNIKSIVIERPKYLQTVDRGMHSNAYKNAYSFLFDKLDMERKEFDSRNVRC</sequence>
<evidence type="ECO:0000256" key="2">
    <source>
        <dbReference type="ARBA" id="ARBA00004186"/>
    </source>
</evidence>
<dbReference type="GO" id="GO:0005874">
    <property type="term" value="C:microtubule"/>
    <property type="evidence" value="ECO:0007669"/>
    <property type="project" value="UniProtKB-KW"/>
</dbReference>
<dbReference type="OrthoDB" id="2130750at2759"/>
<evidence type="ECO:0000256" key="8">
    <source>
        <dbReference type="ARBA" id="ARBA00022701"/>
    </source>
</evidence>
<dbReference type="PANTHER" id="PTHR18916">
    <property type="entry name" value="DYNACTIN 1-RELATED MICROTUBULE-BINDING"/>
    <property type="match status" value="1"/>
</dbReference>
<name>A0A238BTH6_9BILA</name>
<keyword evidence="9" id="KW-0498">Mitosis</keyword>
<feature type="coiled-coil region" evidence="14">
    <location>
        <begin position="268"/>
        <end position="563"/>
    </location>
</feature>
<protein>
    <recommendedName>
        <fullName evidence="5">Dynactin subunit 1</fullName>
    </recommendedName>
</protein>
<keyword evidence="12" id="KW-0206">Cytoskeleton</keyword>
<dbReference type="PROSITE" id="PS00845">
    <property type="entry name" value="CAP_GLY_1"/>
    <property type="match status" value="1"/>
</dbReference>